<evidence type="ECO:0000313" key="13">
    <source>
        <dbReference type="Proteomes" id="UP001419268"/>
    </source>
</evidence>
<reference evidence="12 13" key="1">
    <citation type="submission" date="2024-01" db="EMBL/GenBank/DDBJ databases">
        <title>Genome assemblies of Stephania.</title>
        <authorList>
            <person name="Yang L."/>
        </authorList>
    </citation>
    <scope>NUCLEOTIDE SEQUENCE [LARGE SCALE GENOMIC DNA]</scope>
    <source>
        <strain evidence="12">JXDWG</strain>
        <tissue evidence="12">Leaf</tissue>
    </source>
</reference>
<name>A0AAP0I2N1_9MAGN</name>
<gene>
    <name evidence="12" type="ORF">Scep_023090</name>
</gene>
<evidence type="ECO:0000256" key="7">
    <source>
        <dbReference type="ARBA" id="ARBA00023242"/>
    </source>
</evidence>
<keyword evidence="3" id="KW-0479">Metal-binding</keyword>
<organism evidence="12 13">
    <name type="scientific">Stephania cephalantha</name>
    <dbReference type="NCBI Taxonomy" id="152367"/>
    <lineage>
        <taxon>Eukaryota</taxon>
        <taxon>Viridiplantae</taxon>
        <taxon>Streptophyta</taxon>
        <taxon>Embryophyta</taxon>
        <taxon>Tracheophyta</taxon>
        <taxon>Spermatophyta</taxon>
        <taxon>Magnoliopsida</taxon>
        <taxon>Ranunculales</taxon>
        <taxon>Menispermaceae</taxon>
        <taxon>Menispermoideae</taxon>
        <taxon>Cissampelideae</taxon>
        <taxon>Stephania</taxon>
    </lineage>
</organism>
<proteinExistence type="inferred from homology"/>
<comment type="subcellular location">
    <subcellularLocation>
        <location evidence="1 9">Nucleus</location>
    </subcellularLocation>
</comment>
<dbReference type="Pfam" id="PF06203">
    <property type="entry name" value="CCT"/>
    <property type="match status" value="1"/>
</dbReference>
<evidence type="ECO:0000259" key="10">
    <source>
        <dbReference type="PROSITE" id="PS50119"/>
    </source>
</evidence>
<keyword evidence="13" id="KW-1185">Reference proteome</keyword>
<evidence type="ECO:0000256" key="6">
    <source>
        <dbReference type="ARBA" id="ARBA00022833"/>
    </source>
</evidence>
<dbReference type="SMART" id="SM00336">
    <property type="entry name" value="BBOX"/>
    <property type="match status" value="1"/>
</dbReference>
<protein>
    <submittedName>
        <fullName evidence="12">Uncharacterized protein</fullName>
    </submittedName>
</protein>
<keyword evidence="6" id="KW-0862">Zinc</keyword>
<keyword evidence="7 9" id="KW-0539">Nucleus</keyword>
<evidence type="ECO:0000259" key="11">
    <source>
        <dbReference type="PROSITE" id="PS51017"/>
    </source>
</evidence>
<evidence type="ECO:0000256" key="1">
    <source>
        <dbReference type="ARBA" id="ARBA00004123"/>
    </source>
</evidence>
<evidence type="ECO:0000313" key="12">
    <source>
        <dbReference type="EMBL" id="KAK9106246.1"/>
    </source>
</evidence>
<evidence type="ECO:0000256" key="3">
    <source>
        <dbReference type="ARBA" id="ARBA00022723"/>
    </source>
</evidence>
<dbReference type="PROSITE" id="PS51017">
    <property type="entry name" value="CCT"/>
    <property type="match status" value="1"/>
</dbReference>
<evidence type="ECO:0000256" key="2">
    <source>
        <dbReference type="ARBA" id="ARBA00010024"/>
    </source>
</evidence>
<keyword evidence="4" id="KW-0677">Repeat</keyword>
<evidence type="ECO:0000256" key="9">
    <source>
        <dbReference type="PROSITE-ProRule" id="PRU00357"/>
    </source>
</evidence>
<evidence type="ECO:0000256" key="8">
    <source>
        <dbReference type="PROSITE-ProRule" id="PRU00024"/>
    </source>
</evidence>
<evidence type="ECO:0000256" key="4">
    <source>
        <dbReference type="ARBA" id="ARBA00022737"/>
    </source>
</evidence>
<accession>A0AAP0I2N1</accession>
<dbReference type="InterPro" id="IPR000315">
    <property type="entry name" value="Znf_B-box"/>
</dbReference>
<feature type="domain" description="CCT" evidence="11">
    <location>
        <begin position="418"/>
        <end position="460"/>
    </location>
</feature>
<dbReference type="InterPro" id="IPR049808">
    <property type="entry name" value="CONSTANS-like_Bbox1"/>
</dbReference>
<dbReference type="InterPro" id="IPR010402">
    <property type="entry name" value="CCT_domain"/>
</dbReference>
<dbReference type="PANTHER" id="PTHR31717:SF40">
    <property type="entry name" value="ZINC FINGER PROTEIN CONSTANS-LIKE 10"/>
    <property type="match status" value="1"/>
</dbReference>
<dbReference type="GO" id="GO:0008270">
    <property type="term" value="F:zinc ion binding"/>
    <property type="evidence" value="ECO:0007669"/>
    <property type="project" value="UniProtKB-KW"/>
</dbReference>
<dbReference type="GO" id="GO:0005634">
    <property type="term" value="C:nucleus"/>
    <property type="evidence" value="ECO:0007669"/>
    <property type="project" value="UniProtKB-SubCell"/>
</dbReference>
<dbReference type="CDD" id="cd19821">
    <property type="entry name" value="Bbox1_BBX-like"/>
    <property type="match status" value="1"/>
</dbReference>
<keyword evidence="5 8" id="KW-0863">Zinc-finger</keyword>
<evidence type="ECO:0000256" key="5">
    <source>
        <dbReference type="ARBA" id="ARBA00022771"/>
    </source>
</evidence>
<dbReference type="EMBL" id="JBBNAG010000009">
    <property type="protein sequence ID" value="KAK9106246.1"/>
    <property type="molecule type" value="Genomic_DNA"/>
</dbReference>
<dbReference type="PANTHER" id="PTHR31717">
    <property type="entry name" value="ZINC FINGER PROTEIN CONSTANS-LIKE 10"/>
    <property type="match status" value="1"/>
</dbReference>
<dbReference type="PROSITE" id="PS50119">
    <property type="entry name" value="ZF_BBOX"/>
    <property type="match status" value="1"/>
</dbReference>
<comment type="caution">
    <text evidence="12">The sequence shown here is derived from an EMBL/GenBank/DDBJ whole genome shotgun (WGS) entry which is preliminary data.</text>
</comment>
<feature type="domain" description="B box-type" evidence="10">
    <location>
        <begin position="2"/>
        <end position="49"/>
    </location>
</feature>
<dbReference type="AlphaFoldDB" id="A0AAP0I2N1"/>
<sequence>MDNSSSCEFCCESRPIVYCKADSARLCLACDSRIHSANALFKRHLRALLCENCGAHPSSIHCLDHRLFACRRCDRKLHSNNNNHHHHKKIMTTYGGCPSAKEFAVLWGFDLNQLIIPGIQTLDISTQICPWKTTHSIVQTTAAYESQTNRDMQYILKQIIDLERFQCTDKNASSSMIGGPLKADESSSKPSMLGLTTEDINQTNLNPKAQGLTMDVQQDSMDRALKYFPSPFYQLENLINSSSGSGIPLHGDPFWHCTSPDQSSKLWPQTMQDLGICEEHSCDDGLKIPEVDLTFQNFDELFYGDQVQNRSFFDDIDTASLSKEKDASPNKLDHNNAKSTEDILISASDYVQWTFPGNVDDLHSLQQASSCLSLSASMLSAETSFSDYLDSGDSPKFAMKDEPPCISADVESGHSEVRENAMRRYKEKKKDRLYEKRICYASRKARADVRKRVKGRFVKARGYESDSINVTKSY</sequence>
<dbReference type="GO" id="GO:0006355">
    <property type="term" value="P:regulation of DNA-templated transcription"/>
    <property type="evidence" value="ECO:0007669"/>
    <property type="project" value="UniProtKB-ARBA"/>
</dbReference>
<dbReference type="Proteomes" id="UP001419268">
    <property type="component" value="Unassembled WGS sequence"/>
</dbReference>
<comment type="similarity">
    <text evidence="2">Belongs to the CONSTANS family.</text>
</comment>